<name>A0A2H4NFQ1_EDWPI</name>
<organism evidence="1">
    <name type="scientific">Edwardsiella piscicida</name>
    <dbReference type="NCBI Taxonomy" id="1263550"/>
    <lineage>
        <taxon>Bacteria</taxon>
        <taxon>Pseudomonadati</taxon>
        <taxon>Pseudomonadota</taxon>
        <taxon>Gammaproteobacteria</taxon>
        <taxon>Enterobacterales</taxon>
        <taxon>Hafniaceae</taxon>
        <taxon>Edwardsiella</taxon>
    </lineage>
</organism>
<dbReference type="AlphaFoldDB" id="A0A2H4NFQ1"/>
<sequence>MQQLGGFTLQLVALEKRNLDVLLSKNRPGQARIDGNKDFPSLVIEPTRKEIAAVIPAGSVIDFPYLRVTHSVQAFLDSGKCRPAFWVVISSINQQAAQTGFLGFQRPSIIVVKVQSKAQLLAYFAGWFCLDHQAVNAKLGAYCKQD</sequence>
<accession>A0A2H4NFQ1</accession>
<evidence type="ECO:0000313" key="1">
    <source>
        <dbReference type="EMBL" id="ATV90685.1"/>
    </source>
</evidence>
<keyword evidence="1" id="KW-0614">Plasmid</keyword>
<reference evidence="1" key="1">
    <citation type="journal article" date="2017" name="J. Clin. Microbiol.">
        <title>Comparative phenotypic and genotypic analysis of Edwardsiella spp. isolates from different hosts and geographic origins, with an emphasis on isolates formerly classified as E. tarda and an evaluation of diagnostic methods.</title>
        <authorList>
            <person name="Reichley S.R."/>
            <person name="Ware C."/>
            <person name="Steadman J."/>
            <person name="Gaunt P.S."/>
            <person name="Garcia J.C."/>
            <person name="LaFrentz B.R."/>
            <person name="Thachil A."/>
            <person name="Waldbieser G.C."/>
            <person name="Stine C.B."/>
            <person name="Bujan N."/>
            <person name="Arias C.R."/>
            <person name="Loch T."/>
            <person name="Welch T.J."/>
            <person name="Cipriano R.C."/>
            <person name="Greenway T.E."/>
            <person name="Khoo L.H."/>
            <person name="Wise D.J."/>
            <person name="Lawrence M.L."/>
            <person name="Griffin M.J."/>
        </authorList>
    </citation>
    <scope>NUCLEOTIDE SEQUENCE</scope>
    <source>
        <strain evidence="1">SC09-03</strain>
        <plasmid evidence="1">pSC0903</plasmid>
    </source>
</reference>
<dbReference type="EMBL" id="MG212499">
    <property type="protein sequence ID" value="ATV90685.1"/>
    <property type="molecule type" value="Genomic_DNA"/>
</dbReference>
<protein>
    <submittedName>
        <fullName evidence="1">Plasmid replication protein</fullName>
    </submittedName>
</protein>
<proteinExistence type="predicted"/>
<geneLocation type="plasmid" evidence="1">
    <name>pSC0903</name>
</geneLocation>